<dbReference type="GO" id="GO:0005886">
    <property type="term" value="C:plasma membrane"/>
    <property type="evidence" value="ECO:0007669"/>
    <property type="project" value="TreeGrafter"/>
</dbReference>
<evidence type="ECO:0000313" key="8">
    <source>
        <dbReference type="Proteomes" id="UP001152798"/>
    </source>
</evidence>
<keyword evidence="3 5" id="KW-1133">Transmembrane helix</keyword>
<dbReference type="InterPro" id="IPR002293">
    <property type="entry name" value="AA/rel_permease1"/>
</dbReference>
<dbReference type="GO" id="GO:0000064">
    <property type="term" value="F:L-ornithine transmembrane transporter activity"/>
    <property type="evidence" value="ECO:0007669"/>
    <property type="project" value="TreeGrafter"/>
</dbReference>
<proteinExistence type="predicted"/>
<evidence type="ECO:0000256" key="2">
    <source>
        <dbReference type="ARBA" id="ARBA00022692"/>
    </source>
</evidence>
<feature type="transmembrane region" description="Helical" evidence="5">
    <location>
        <begin position="107"/>
        <end position="124"/>
    </location>
</feature>
<dbReference type="GO" id="GO:0061459">
    <property type="term" value="F:L-arginine transmembrane transporter activity"/>
    <property type="evidence" value="ECO:0007669"/>
    <property type="project" value="TreeGrafter"/>
</dbReference>
<protein>
    <recommendedName>
        <fullName evidence="6">Amino acid permease/ SLC12A domain-containing protein</fullName>
    </recommendedName>
</protein>
<dbReference type="PANTHER" id="PTHR43243:SF105">
    <property type="entry name" value="CATIONIC AMINO ACID TRANSPORTER C-TERMINAL DOMAIN-CONTAINING PROTEIN"/>
    <property type="match status" value="1"/>
</dbReference>
<dbReference type="Gene3D" id="1.20.1740.10">
    <property type="entry name" value="Amino acid/polyamine transporter I"/>
    <property type="match status" value="2"/>
</dbReference>
<dbReference type="GO" id="GO:0097638">
    <property type="term" value="P:L-arginine import across plasma membrane"/>
    <property type="evidence" value="ECO:0007669"/>
    <property type="project" value="TreeGrafter"/>
</dbReference>
<feature type="transmembrane region" description="Helical" evidence="5">
    <location>
        <begin position="191"/>
        <end position="209"/>
    </location>
</feature>
<sequence length="256" mass="28082">MSLTIKSSNPCKTFFRELLRAIFRTKTTTHEYSKLSKILDMFDVTMLGLGTTIGMGSYIFIGFYAQEIGPAMIISHFLAASISFMNALCYAEFVSREPGSGGAYSQAYYLLGEFLAAIIGWLLAAENIVGSALSARGLSEVIDKCAGNRISGYLKSYMTFKTPILADYPDVAAVLIELTILSSEVTEPERTIPISLLLSVIIATVLYLFQSFTYTLVWPYCDQDTTAPIQHTMTSIGMDIMKWVTTVGCPIGLLGK</sequence>
<dbReference type="AlphaFoldDB" id="A0A9P0HQY0"/>
<dbReference type="Pfam" id="PF13520">
    <property type="entry name" value="AA_permease_2"/>
    <property type="match status" value="1"/>
</dbReference>
<gene>
    <name evidence="7" type="ORF">NEZAVI_LOCUS15103</name>
</gene>
<evidence type="ECO:0000259" key="6">
    <source>
        <dbReference type="Pfam" id="PF00324"/>
    </source>
</evidence>
<feature type="transmembrane region" description="Helical" evidence="5">
    <location>
        <begin position="71"/>
        <end position="95"/>
    </location>
</feature>
<name>A0A9P0HQY0_NEZVI</name>
<dbReference type="PANTHER" id="PTHR43243">
    <property type="entry name" value="INNER MEMBRANE TRANSPORTER YGJI-RELATED"/>
    <property type="match status" value="1"/>
</dbReference>
<evidence type="ECO:0000256" key="1">
    <source>
        <dbReference type="ARBA" id="ARBA00004141"/>
    </source>
</evidence>
<evidence type="ECO:0000256" key="3">
    <source>
        <dbReference type="ARBA" id="ARBA00022989"/>
    </source>
</evidence>
<keyword evidence="8" id="KW-1185">Reference proteome</keyword>
<dbReference type="InterPro" id="IPR004841">
    <property type="entry name" value="AA-permease/SLC12A_dom"/>
</dbReference>
<feature type="domain" description="Amino acid permease/ SLC12A" evidence="6">
    <location>
        <begin position="178"/>
        <end position="228"/>
    </location>
</feature>
<dbReference type="GO" id="GO:0015189">
    <property type="term" value="F:L-lysine transmembrane transporter activity"/>
    <property type="evidence" value="ECO:0007669"/>
    <property type="project" value="TreeGrafter"/>
</dbReference>
<dbReference type="OrthoDB" id="6626023at2759"/>
<keyword evidence="4 5" id="KW-0472">Membrane</keyword>
<dbReference type="EMBL" id="OV725083">
    <property type="protein sequence ID" value="CAH1407383.1"/>
    <property type="molecule type" value="Genomic_DNA"/>
</dbReference>
<comment type="subcellular location">
    <subcellularLocation>
        <location evidence="1">Membrane</location>
        <topology evidence="1">Multi-pass membrane protein</topology>
    </subcellularLocation>
</comment>
<dbReference type="Proteomes" id="UP001152798">
    <property type="component" value="Chromosome 7"/>
</dbReference>
<feature type="transmembrane region" description="Helical" evidence="5">
    <location>
        <begin position="44"/>
        <end position="65"/>
    </location>
</feature>
<dbReference type="Pfam" id="PF00324">
    <property type="entry name" value="AA_permease"/>
    <property type="match status" value="1"/>
</dbReference>
<keyword evidence="2 5" id="KW-0812">Transmembrane</keyword>
<evidence type="ECO:0000313" key="7">
    <source>
        <dbReference type="EMBL" id="CAH1407383.1"/>
    </source>
</evidence>
<accession>A0A9P0HQY0</accession>
<organism evidence="7 8">
    <name type="scientific">Nezara viridula</name>
    <name type="common">Southern green stink bug</name>
    <name type="synonym">Cimex viridulus</name>
    <dbReference type="NCBI Taxonomy" id="85310"/>
    <lineage>
        <taxon>Eukaryota</taxon>
        <taxon>Metazoa</taxon>
        <taxon>Ecdysozoa</taxon>
        <taxon>Arthropoda</taxon>
        <taxon>Hexapoda</taxon>
        <taxon>Insecta</taxon>
        <taxon>Pterygota</taxon>
        <taxon>Neoptera</taxon>
        <taxon>Paraneoptera</taxon>
        <taxon>Hemiptera</taxon>
        <taxon>Heteroptera</taxon>
        <taxon>Panheteroptera</taxon>
        <taxon>Pentatomomorpha</taxon>
        <taxon>Pentatomoidea</taxon>
        <taxon>Pentatomidae</taxon>
        <taxon>Pentatominae</taxon>
        <taxon>Nezara</taxon>
    </lineage>
</organism>
<evidence type="ECO:0000256" key="4">
    <source>
        <dbReference type="ARBA" id="ARBA00023136"/>
    </source>
</evidence>
<reference evidence="7" key="1">
    <citation type="submission" date="2022-01" db="EMBL/GenBank/DDBJ databases">
        <authorList>
            <person name="King R."/>
        </authorList>
    </citation>
    <scope>NUCLEOTIDE SEQUENCE</scope>
</reference>
<evidence type="ECO:0000256" key="5">
    <source>
        <dbReference type="SAM" id="Phobius"/>
    </source>
</evidence>